<evidence type="ECO:0000313" key="3">
    <source>
        <dbReference type="Proteomes" id="UP001642464"/>
    </source>
</evidence>
<dbReference type="SUPFAM" id="SSF54427">
    <property type="entry name" value="NTF2-like"/>
    <property type="match status" value="2"/>
</dbReference>
<evidence type="ECO:0000259" key="1">
    <source>
        <dbReference type="Pfam" id="PF12680"/>
    </source>
</evidence>
<dbReference type="InterPro" id="IPR037401">
    <property type="entry name" value="SnoaL-like"/>
</dbReference>
<evidence type="ECO:0000313" key="2">
    <source>
        <dbReference type="EMBL" id="CAK9067636.1"/>
    </source>
</evidence>
<dbReference type="InterPro" id="IPR032710">
    <property type="entry name" value="NTF2-like_dom_sf"/>
</dbReference>
<accession>A0ABP0NVM4</accession>
<comment type="caution">
    <text evidence="2">The sequence shown here is derived from an EMBL/GenBank/DDBJ whole genome shotgun (WGS) entry which is preliminary data.</text>
</comment>
<sequence>MTPDIETAERLAQRHCEAWTSRDATAVAQRYAERTSFAMNGGDPMTSRAEIADMAAGFMADFPDLVLSCDTVLVADHHMVYAWTFRGHHKDSGNPVAFSGWEEWDLDDDLNVSRSLGWYDQSDYERQERPIIMTPDIETAERLAQRHCEAWTSRDATAVAQRYAERTSFAMNGGDPMTSRAEIADMAAGFMADFPDLVLSCDTVLVADHHMVYAWTFRGHHKDSGNPVAFSGWEEWDLDDDLNVSRSLGWYDQSDYERQ</sequence>
<feature type="domain" description="SnoaL-like" evidence="1">
    <location>
        <begin position="145"/>
        <end position="242"/>
    </location>
</feature>
<protein>
    <submittedName>
        <fullName evidence="2">Lumazine-binding</fullName>
    </submittedName>
</protein>
<organism evidence="2 3">
    <name type="scientific">Durusdinium trenchii</name>
    <dbReference type="NCBI Taxonomy" id="1381693"/>
    <lineage>
        <taxon>Eukaryota</taxon>
        <taxon>Sar</taxon>
        <taxon>Alveolata</taxon>
        <taxon>Dinophyceae</taxon>
        <taxon>Suessiales</taxon>
        <taxon>Symbiodiniaceae</taxon>
        <taxon>Durusdinium</taxon>
    </lineage>
</organism>
<dbReference type="Gene3D" id="3.10.450.50">
    <property type="match status" value="2"/>
</dbReference>
<reference evidence="2 3" key="1">
    <citation type="submission" date="2024-02" db="EMBL/GenBank/DDBJ databases">
        <authorList>
            <person name="Chen Y."/>
            <person name="Shah S."/>
            <person name="Dougan E. K."/>
            <person name="Thang M."/>
            <person name="Chan C."/>
        </authorList>
    </citation>
    <scope>NUCLEOTIDE SEQUENCE [LARGE SCALE GENOMIC DNA]</scope>
</reference>
<keyword evidence="3" id="KW-1185">Reference proteome</keyword>
<name>A0ABP0NVM4_9DINO</name>
<dbReference type="EMBL" id="CAXAMM010031166">
    <property type="protein sequence ID" value="CAK9067636.1"/>
    <property type="molecule type" value="Genomic_DNA"/>
</dbReference>
<gene>
    <name evidence="2" type="ORF">SCF082_LOCUS34211</name>
</gene>
<feature type="non-terminal residue" evidence="2">
    <location>
        <position position="259"/>
    </location>
</feature>
<dbReference type="Proteomes" id="UP001642464">
    <property type="component" value="Unassembled WGS sequence"/>
</dbReference>
<dbReference type="Pfam" id="PF12680">
    <property type="entry name" value="SnoaL_2"/>
    <property type="match status" value="2"/>
</dbReference>
<feature type="domain" description="SnoaL-like" evidence="1">
    <location>
        <begin position="13"/>
        <end position="110"/>
    </location>
</feature>
<proteinExistence type="predicted"/>